<dbReference type="InterPro" id="IPR042110">
    <property type="entry name" value="Adenylosuccinate_synth_dom2"/>
</dbReference>
<dbReference type="PANTHER" id="PTHR11846">
    <property type="entry name" value="ADENYLOSUCCINATE SYNTHETASE"/>
    <property type="match status" value="1"/>
</dbReference>
<evidence type="ECO:0000256" key="1">
    <source>
        <dbReference type="ARBA" id="ARBA00011738"/>
    </source>
</evidence>
<evidence type="ECO:0000256" key="7">
    <source>
        <dbReference type="ARBA" id="ARBA00023134"/>
    </source>
</evidence>
<dbReference type="Proteomes" id="UP001501729">
    <property type="component" value="Unassembled WGS sequence"/>
</dbReference>
<dbReference type="GO" id="GO:0004019">
    <property type="term" value="F:adenylosuccinate synthase activity"/>
    <property type="evidence" value="ECO:0007669"/>
    <property type="project" value="UniProtKB-UniRule"/>
</dbReference>
<keyword evidence="6 8" id="KW-0460">Magnesium</keyword>
<dbReference type="SMART" id="SM00788">
    <property type="entry name" value="Adenylsucc_synt"/>
    <property type="match status" value="1"/>
</dbReference>
<dbReference type="AlphaFoldDB" id="A0AAV3UJE4"/>
<comment type="catalytic activity">
    <reaction evidence="8 10">
        <text>IMP + L-aspartate + GTP = N(6)-(1,2-dicarboxyethyl)-AMP + GDP + phosphate + 2 H(+)</text>
        <dbReference type="Rhea" id="RHEA:15753"/>
        <dbReference type="ChEBI" id="CHEBI:15378"/>
        <dbReference type="ChEBI" id="CHEBI:29991"/>
        <dbReference type="ChEBI" id="CHEBI:37565"/>
        <dbReference type="ChEBI" id="CHEBI:43474"/>
        <dbReference type="ChEBI" id="CHEBI:57567"/>
        <dbReference type="ChEBI" id="CHEBI:58053"/>
        <dbReference type="ChEBI" id="CHEBI:58189"/>
        <dbReference type="EC" id="6.3.4.4"/>
    </reaction>
</comment>
<feature type="binding site" description="in other chain" evidence="8">
    <location>
        <position position="325"/>
    </location>
    <ligand>
        <name>IMP</name>
        <dbReference type="ChEBI" id="CHEBI:58053"/>
        <note>ligand shared between dimeric partners</note>
    </ligand>
</feature>
<comment type="pathway">
    <text evidence="8 10">Purine metabolism; AMP biosynthesis via de novo pathway; AMP from IMP: step 1/2.</text>
</comment>
<dbReference type="RefSeq" id="WP_227778129.1">
    <property type="nucleotide sequence ID" value="NZ_BAABKX010000013.1"/>
</dbReference>
<dbReference type="GO" id="GO:0000287">
    <property type="term" value="F:magnesium ion binding"/>
    <property type="evidence" value="ECO:0007669"/>
    <property type="project" value="UniProtKB-UniRule"/>
</dbReference>
<dbReference type="InterPro" id="IPR027417">
    <property type="entry name" value="P-loop_NTPase"/>
</dbReference>
<feature type="binding site" evidence="8">
    <location>
        <begin position="321"/>
        <end position="327"/>
    </location>
    <ligand>
        <name>substrate</name>
    </ligand>
</feature>
<feature type="binding site" evidence="8">
    <location>
        <position position="327"/>
    </location>
    <ligand>
        <name>GTP</name>
        <dbReference type="ChEBI" id="CHEBI:37565"/>
    </ligand>
</feature>
<dbReference type="SUPFAM" id="SSF52540">
    <property type="entry name" value="P-loop containing nucleoside triphosphate hydrolases"/>
    <property type="match status" value="1"/>
</dbReference>
<dbReference type="Gene3D" id="1.10.300.10">
    <property type="entry name" value="Adenylosuccinate Synthetase, subunit A, domain 2"/>
    <property type="match status" value="1"/>
</dbReference>
<dbReference type="FunFam" id="1.10.300.10:FF:000001">
    <property type="entry name" value="Adenylosuccinate synthetase"/>
    <property type="match status" value="1"/>
</dbReference>
<evidence type="ECO:0000256" key="4">
    <source>
        <dbReference type="ARBA" id="ARBA00022741"/>
    </source>
</evidence>
<dbReference type="FunFam" id="3.90.170.10:FF:000001">
    <property type="entry name" value="Adenylosuccinate synthetase"/>
    <property type="match status" value="1"/>
</dbReference>
<feature type="binding site" evidence="8">
    <location>
        <position position="139"/>
    </location>
    <ligand>
        <name>IMP</name>
        <dbReference type="ChEBI" id="CHEBI:58053"/>
        <note>ligand shared between dimeric partners</note>
    </ligand>
</feature>
<feature type="binding site" evidence="8">
    <location>
        <begin position="438"/>
        <end position="440"/>
    </location>
    <ligand>
        <name>GTP</name>
        <dbReference type="ChEBI" id="CHEBI:37565"/>
    </ligand>
</feature>
<keyword evidence="3 8" id="KW-0479">Metal-binding</keyword>
<dbReference type="InterPro" id="IPR033128">
    <property type="entry name" value="Adenylosuccin_syn_Lys_AS"/>
</dbReference>
<proteinExistence type="inferred from homology"/>
<feature type="active site" description="Proton acceptor" evidence="8">
    <location>
        <position position="12"/>
    </location>
</feature>
<feature type="binding site" description="in other chain" evidence="8">
    <location>
        <position position="125"/>
    </location>
    <ligand>
        <name>IMP</name>
        <dbReference type="ChEBI" id="CHEBI:58053"/>
        <note>ligand shared between dimeric partners</note>
    </ligand>
</feature>
<comment type="subunit">
    <text evidence="1 8">Homodimer.</text>
</comment>
<evidence type="ECO:0000256" key="2">
    <source>
        <dbReference type="ARBA" id="ARBA00022598"/>
    </source>
</evidence>
<evidence type="ECO:0000256" key="10">
    <source>
        <dbReference type="RuleBase" id="RU000520"/>
    </source>
</evidence>
<dbReference type="GO" id="GO:0046040">
    <property type="term" value="P:IMP metabolic process"/>
    <property type="evidence" value="ECO:0007669"/>
    <property type="project" value="TreeGrafter"/>
</dbReference>
<dbReference type="PROSITE" id="PS01266">
    <property type="entry name" value="ADENYLOSUCCIN_SYN_1"/>
    <property type="match status" value="1"/>
</dbReference>
<feature type="binding site" evidence="8">
    <location>
        <position position="39"/>
    </location>
    <ligand>
        <name>Mg(2+)</name>
        <dbReference type="ChEBI" id="CHEBI:18420"/>
    </ligand>
</feature>
<feature type="binding site" description="in other chain" evidence="8">
    <location>
        <position position="225"/>
    </location>
    <ligand>
        <name>IMP</name>
        <dbReference type="ChEBI" id="CHEBI:58053"/>
        <note>ligand shared between dimeric partners</note>
    </ligand>
</feature>
<keyword evidence="2 8" id="KW-0436">Ligase</keyword>
<evidence type="ECO:0000256" key="5">
    <source>
        <dbReference type="ARBA" id="ARBA00022755"/>
    </source>
</evidence>
<dbReference type="PANTHER" id="PTHR11846:SF0">
    <property type="entry name" value="ADENYLOSUCCINATE SYNTHETASE"/>
    <property type="match status" value="1"/>
</dbReference>
<protein>
    <recommendedName>
        <fullName evidence="8 10">Adenylosuccinate synthetase</fullName>
        <shortName evidence="8">AMPSase</shortName>
        <shortName evidence="8">AdSS</shortName>
        <ecNumber evidence="8 10">6.3.4.4</ecNumber>
    </recommendedName>
    <alternativeName>
        <fullName evidence="8">IMP--aspartate ligase</fullName>
    </alternativeName>
</protein>
<comment type="caution">
    <text evidence="11">The sequence shown here is derived from an EMBL/GenBank/DDBJ whole genome shotgun (WGS) entry which is preliminary data.</text>
</comment>
<keyword evidence="4 8" id="KW-0547">Nucleotide-binding</keyword>
<feature type="active site" evidence="9">
    <location>
        <position position="136"/>
    </location>
</feature>
<dbReference type="CDD" id="cd03108">
    <property type="entry name" value="AdSS"/>
    <property type="match status" value="1"/>
</dbReference>
<feature type="binding site" evidence="8">
    <location>
        <begin position="353"/>
        <end position="355"/>
    </location>
    <ligand>
        <name>GTP</name>
        <dbReference type="ChEBI" id="CHEBI:37565"/>
    </ligand>
</feature>
<feature type="active site" description="Proton donor" evidence="8">
    <location>
        <position position="40"/>
    </location>
</feature>
<evidence type="ECO:0000256" key="8">
    <source>
        <dbReference type="HAMAP-Rule" id="MF_00011"/>
    </source>
</evidence>
<comment type="cofactor">
    <cofactor evidence="8">
        <name>Mg(2+)</name>
        <dbReference type="ChEBI" id="CHEBI:18420"/>
    </cofactor>
    <text evidence="8">Binds 1 Mg(2+) ion per subunit.</text>
</comment>
<dbReference type="PROSITE" id="PS00513">
    <property type="entry name" value="ADENYLOSUCCIN_SYN_2"/>
    <property type="match status" value="1"/>
</dbReference>
<dbReference type="InterPro" id="IPR001114">
    <property type="entry name" value="Adenylosuccinate_synthetase"/>
</dbReference>
<dbReference type="InterPro" id="IPR042111">
    <property type="entry name" value="Adenylosuccinate_synth_dom3"/>
</dbReference>
<feature type="binding site" evidence="8">
    <location>
        <position position="12"/>
    </location>
    <ligand>
        <name>Mg(2+)</name>
        <dbReference type="ChEBI" id="CHEBI:18420"/>
    </ligand>
</feature>
<dbReference type="NCBIfam" id="NF002223">
    <property type="entry name" value="PRK01117.1"/>
    <property type="match status" value="1"/>
</dbReference>
<dbReference type="GO" id="GO:0044208">
    <property type="term" value="P:'de novo' AMP biosynthetic process"/>
    <property type="evidence" value="ECO:0007669"/>
    <property type="project" value="UniProtKB-UniRule"/>
</dbReference>
<dbReference type="InterPro" id="IPR018220">
    <property type="entry name" value="Adenylosuccin_syn_GTP-bd"/>
</dbReference>
<keyword evidence="5 8" id="KW-0658">Purine biosynthesis</keyword>
<feature type="binding site" evidence="8">
    <location>
        <begin position="39"/>
        <end position="41"/>
    </location>
    <ligand>
        <name>GTP</name>
        <dbReference type="ChEBI" id="CHEBI:37565"/>
    </ligand>
</feature>
<evidence type="ECO:0000256" key="6">
    <source>
        <dbReference type="ARBA" id="ARBA00022842"/>
    </source>
</evidence>
<feature type="binding site" description="in other chain" evidence="8">
    <location>
        <begin position="37"/>
        <end position="40"/>
    </location>
    <ligand>
        <name>IMP</name>
        <dbReference type="ChEBI" id="CHEBI:58053"/>
        <note>ligand shared between dimeric partners</note>
    </ligand>
</feature>
<dbReference type="EMBL" id="BAABKX010000013">
    <property type="protein sequence ID" value="GAA5053486.1"/>
    <property type="molecule type" value="Genomic_DNA"/>
</dbReference>
<organism evidence="11 12">
    <name type="scientific">Haladaptatus pallidirubidus</name>
    <dbReference type="NCBI Taxonomy" id="1008152"/>
    <lineage>
        <taxon>Archaea</taxon>
        <taxon>Methanobacteriati</taxon>
        <taxon>Methanobacteriota</taxon>
        <taxon>Stenosarchaea group</taxon>
        <taxon>Halobacteria</taxon>
        <taxon>Halobacteriales</taxon>
        <taxon>Haladaptataceae</taxon>
        <taxon>Haladaptatus</taxon>
    </lineage>
</organism>
<accession>A0AAV3UJE4</accession>
<feature type="binding site" description="in other chain" evidence="8">
    <location>
        <begin position="12"/>
        <end position="15"/>
    </location>
    <ligand>
        <name>IMP</name>
        <dbReference type="ChEBI" id="CHEBI:58053"/>
        <note>ligand shared between dimeric partners</note>
    </ligand>
</feature>
<comment type="subcellular location">
    <subcellularLocation>
        <location evidence="8">Cytoplasm</location>
    </subcellularLocation>
</comment>
<dbReference type="GeneID" id="68616865"/>
<reference evidence="11 12" key="1">
    <citation type="journal article" date="2019" name="Int. J. Syst. Evol. Microbiol.">
        <title>The Global Catalogue of Microorganisms (GCM) 10K type strain sequencing project: providing services to taxonomists for standard genome sequencing and annotation.</title>
        <authorList>
            <consortium name="The Broad Institute Genomics Platform"/>
            <consortium name="The Broad Institute Genome Sequencing Center for Infectious Disease"/>
            <person name="Wu L."/>
            <person name="Ma J."/>
        </authorList>
    </citation>
    <scope>NUCLEOTIDE SEQUENCE [LARGE SCALE GENOMIC DNA]</scope>
    <source>
        <strain evidence="11 12">JCM 17504</strain>
    </source>
</reference>
<dbReference type="Gene3D" id="3.40.440.10">
    <property type="entry name" value="Adenylosuccinate Synthetase, subunit A, domain 1"/>
    <property type="match status" value="1"/>
</dbReference>
<gene>
    <name evidence="8" type="primary">purA</name>
    <name evidence="11" type="ORF">GCM10025751_30830</name>
</gene>
<dbReference type="NCBIfam" id="NF010357">
    <property type="entry name" value="PRK13785.1"/>
    <property type="match status" value="1"/>
</dbReference>
<evidence type="ECO:0000256" key="9">
    <source>
        <dbReference type="PROSITE-ProRule" id="PRU10134"/>
    </source>
</evidence>
<evidence type="ECO:0000313" key="12">
    <source>
        <dbReference type="Proteomes" id="UP001501729"/>
    </source>
</evidence>
<dbReference type="EC" id="6.3.4.4" evidence="8 10"/>
<dbReference type="InterPro" id="IPR042109">
    <property type="entry name" value="Adenylosuccinate_synth_dom1"/>
</dbReference>
<evidence type="ECO:0000313" key="11">
    <source>
        <dbReference type="EMBL" id="GAA5053486.1"/>
    </source>
</evidence>
<feature type="binding site" description="in other chain" evidence="8">
    <location>
        <position position="240"/>
    </location>
    <ligand>
        <name>IMP</name>
        <dbReference type="ChEBI" id="CHEBI:58053"/>
        <note>ligand shared between dimeric partners</note>
    </ligand>
</feature>
<dbReference type="HAMAP" id="MF_00011">
    <property type="entry name" value="Adenylosucc_synth"/>
    <property type="match status" value="1"/>
</dbReference>
<dbReference type="Pfam" id="PF00709">
    <property type="entry name" value="Adenylsucc_synt"/>
    <property type="match status" value="1"/>
</dbReference>
<evidence type="ECO:0000256" key="3">
    <source>
        <dbReference type="ARBA" id="ARBA00022723"/>
    </source>
</evidence>
<comment type="function">
    <text evidence="8">Plays an important role in the de novo pathway of purine nucleotide biosynthesis. Catalyzes the first committed step in the biosynthesis of AMP from IMP.</text>
</comment>
<dbReference type="GO" id="GO:0005525">
    <property type="term" value="F:GTP binding"/>
    <property type="evidence" value="ECO:0007669"/>
    <property type="project" value="UniProtKB-UniRule"/>
</dbReference>
<dbReference type="NCBIfam" id="TIGR00184">
    <property type="entry name" value="purA"/>
    <property type="match status" value="1"/>
</dbReference>
<dbReference type="Gene3D" id="3.90.170.10">
    <property type="entry name" value="Adenylosuccinate Synthetase, subunit A, domain 3"/>
    <property type="match status" value="1"/>
</dbReference>
<comment type="similarity">
    <text evidence="8 10">Belongs to the adenylosuccinate synthetase family.</text>
</comment>
<dbReference type="GO" id="GO:0005737">
    <property type="term" value="C:cytoplasm"/>
    <property type="evidence" value="ECO:0007669"/>
    <property type="project" value="UniProtKB-SubCell"/>
</dbReference>
<keyword evidence="7 8" id="KW-0342">GTP-binding</keyword>
<feature type="binding site" evidence="8">
    <location>
        <begin position="11"/>
        <end position="17"/>
    </location>
    <ligand>
        <name>GTP</name>
        <dbReference type="ChEBI" id="CHEBI:37565"/>
    </ligand>
</feature>
<keyword evidence="8" id="KW-0963">Cytoplasm</keyword>
<name>A0AAV3UJE4_9EURY</name>
<sequence length="454" mass="49418">MTVTIIGSQLGDEGKGGAVDLYGEPADVVVRYQGGDNAGHTVVFDDEKYKLSLLPSGVVRGKECVIGNGCVVNPETLFDELDALRERGLNPSVRVAERAHVIFPYHRIIDGIEENDKDDLTVGTTGRGIGPTYEDKAARCGIRIGDLLEPETLRNRLEYVVPKKRATVEGFFEAETDEAFDVDYLFETYREYGERLAEEDMTIDCGAYLSRRMDAGDELMFEGAQGTLIDIDHGTYPYVTSSNPSAGAACTGSGLGPSVIGQGEVIGVVKAYTTRVGNGGMPTELAGVEGQTPGYEGGANTSEEEEKLATHIRDEGGEYGTVTGRPRRVGWLDMSMLRHATRVNGFSGIVVGHIDVLAGLGEVKVGHSYQFDESEMKTVPSTTKGWERCAVNYKQFDGWPDVDWSAVAEEGYEAIPENARSYLEYIQDELDTQIYAVGVGPAREDTVVIENPYE</sequence>
<keyword evidence="12" id="KW-1185">Reference proteome</keyword>